<sequence>MATGVTFEDIRQAIEELRSEQQSQSQLEASHVGNKQNQWQKPITEYGRNDPEWQVNLLASPFVGNIEVDDSDWKESMKTVDVVMKLLLIEIKSRAVKDFRGLRIGSYVRQGSSREGNIEVDSSDWEESRRAVDEVMNLLLKELRCQAEHYEGLRIDSYVRQGSSREGLKVLKADEYDAMLEFHFDGLDNRIQQSIIKKRNG</sequence>
<evidence type="ECO:0000313" key="2">
    <source>
        <dbReference type="Proteomes" id="UP001164746"/>
    </source>
</evidence>
<dbReference type="EMBL" id="CP111014">
    <property type="protein sequence ID" value="WAQ98338.1"/>
    <property type="molecule type" value="Genomic_DNA"/>
</dbReference>
<dbReference type="Proteomes" id="UP001164746">
    <property type="component" value="Chromosome 3"/>
</dbReference>
<organism evidence="1 2">
    <name type="scientific">Mya arenaria</name>
    <name type="common">Soft-shell clam</name>
    <dbReference type="NCBI Taxonomy" id="6604"/>
    <lineage>
        <taxon>Eukaryota</taxon>
        <taxon>Metazoa</taxon>
        <taxon>Spiralia</taxon>
        <taxon>Lophotrochozoa</taxon>
        <taxon>Mollusca</taxon>
        <taxon>Bivalvia</taxon>
        <taxon>Autobranchia</taxon>
        <taxon>Heteroconchia</taxon>
        <taxon>Euheterodonta</taxon>
        <taxon>Imparidentia</taxon>
        <taxon>Neoheterodontei</taxon>
        <taxon>Myida</taxon>
        <taxon>Myoidea</taxon>
        <taxon>Myidae</taxon>
        <taxon>Mya</taxon>
    </lineage>
</organism>
<gene>
    <name evidence="1" type="ORF">MAR_022711</name>
</gene>
<reference evidence="1" key="1">
    <citation type="submission" date="2022-11" db="EMBL/GenBank/DDBJ databases">
        <title>Centuries of genome instability and evolution in soft-shell clam transmissible cancer (bioRxiv).</title>
        <authorList>
            <person name="Hart S.F.M."/>
            <person name="Yonemitsu M.A."/>
            <person name="Giersch R.M."/>
            <person name="Beal B.F."/>
            <person name="Arriagada G."/>
            <person name="Davis B.W."/>
            <person name="Ostrander E.A."/>
            <person name="Goff S.P."/>
            <person name="Metzger M.J."/>
        </authorList>
    </citation>
    <scope>NUCLEOTIDE SEQUENCE</scope>
    <source>
        <strain evidence="1">MELC-2E11</strain>
        <tissue evidence="1">Siphon/mantle</tissue>
    </source>
</reference>
<evidence type="ECO:0000313" key="1">
    <source>
        <dbReference type="EMBL" id="WAQ98338.1"/>
    </source>
</evidence>
<keyword evidence="2" id="KW-1185">Reference proteome</keyword>
<dbReference type="Gene3D" id="3.30.460.90">
    <property type="match status" value="1"/>
</dbReference>
<proteinExistence type="predicted"/>
<accession>A0ABY7DQG0</accession>
<protein>
    <submittedName>
        <fullName evidence="1">Uncharacterized protein</fullName>
    </submittedName>
</protein>
<name>A0ABY7DQG0_MYAAR</name>